<name>A0ABX5NPS7_9HYPH</name>
<keyword evidence="3" id="KW-1185">Reference proteome</keyword>
<gene>
    <name evidence="2" type="ORF">DMY87_18090</name>
</gene>
<feature type="region of interest" description="Disordered" evidence="1">
    <location>
        <begin position="40"/>
        <end position="86"/>
    </location>
</feature>
<reference evidence="2 3" key="1">
    <citation type="submission" date="2018-06" db="EMBL/GenBank/DDBJ databases">
        <title>Rhizobium wuzhouense sp. nov., isolated from roots of Oryza officinalis.</title>
        <authorList>
            <person name="Yuan T."/>
        </authorList>
    </citation>
    <scope>NUCLEOTIDE SEQUENCE [LARGE SCALE GENOMIC DNA]</scope>
    <source>
        <strain evidence="2 3">W44</strain>
    </source>
</reference>
<evidence type="ECO:0000313" key="2">
    <source>
        <dbReference type="EMBL" id="PYB71272.1"/>
    </source>
</evidence>
<protein>
    <recommendedName>
        <fullName evidence="4">HK97 gp10 family phage protein</fullName>
    </recommendedName>
</protein>
<dbReference type="RefSeq" id="WP_110793062.1">
    <property type="nucleotide sequence ID" value="NZ_QJRY01000007.1"/>
</dbReference>
<proteinExistence type="predicted"/>
<dbReference type="Pfam" id="PF04883">
    <property type="entry name" value="HK97-gp10_like"/>
    <property type="match status" value="1"/>
</dbReference>
<dbReference type="EMBL" id="QJRY01000007">
    <property type="protein sequence ID" value="PYB71272.1"/>
    <property type="molecule type" value="Genomic_DNA"/>
</dbReference>
<sequence>MAIKAKMLGREKVTRLLNQVVPEAEKELAKAQLEGAQSVANKIKPRAPGPRTGAYQASIQAARLADRPKERALGGGASNSNTKDPNATGVFADFIWRFLEFGTVKMAKRPHIFPTWRQERKRVRRNMAAAVRKAIKKAKSK</sequence>
<evidence type="ECO:0000313" key="3">
    <source>
        <dbReference type="Proteomes" id="UP000247536"/>
    </source>
</evidence>
<dbReference type="InterPro" id="IPR010064">
    <property type="entry name" value="HK97-gp10_tail"/>
</dbReference>
<evidence type="ECO:0000256" key="1">
    <source>
        <dbReference type="SAM" id="MobiDB-lite"/>
    </source>
</evidence>
<evidence type="ECO:0008006" key="4">
    <source>
        <dbReference type="Google" id="ProtNLM"/>
    </source>
</evidence>
<accession>A0ABX5NPS7</accession>
<dbReference type="Proteomes" id="UP000247536">
    <property type="component" value="Unassembled WGS sequence"/>
</dbReference>
<organism evidence="2 3">
    <name type="scientific">Rhizobium wuzhouense</name>
    <dbReference type="NCBI Taxonomy" id="1986026"/>
    <lineage>
        <taxon>Bacteria</taxon>
        <taxon>Pseudomonadati</taxon>
        <taxon>Pseudomonadota</taxon>
        <taxon>Alphaproteobacteria</taxon>
        <taxon>Hyphomicrobiales</taxon>
        <taxon>Rhizobiaceae</taxon>
        <taxon>Rhizobium/Agrobacterium group</taxon>
        <taxon>Rhizobium</taxon>
    </lineage>
</organism>
<comment type="caution">
    <text evidence="2">The sequence shown here is derived from an EMBL/GenBank/DDBJ whole genome shotgun (WGS) entry which is preliminary data.</text>
</comment>
<dbReference type="NCBIfam" id="TIGR01725">
    <property type="entry name" value="phge_HK97_gp10"/>
    <property type="match status" value="1"/>
</dbReference>